<dbReference type="PANTHER" id="PTHR34448:SF1">
    <property type="entry name" value="BLL6088 PROTEIN"/>
    <property type="match status" value="1"/>
</dbReference>
<sequence length="325" mass="35273">MLERMEMMKPVGIILDQCLNLKVGEQFLVLADTENLRIGQMFALAGQERGAETIFLTYSPRTRHGEELPGIIADAMKAADAIVAPTAFSVNHTSARKRASDAGARLIFFPGCKEEMFLDGCLDIDFTRQAKIIADLSEILEQGEHVHIATDDGRTDLKIDIRGRHAVPQNGICHEPGTISPPPCIETAVSPVEFTTEGVICIDGAIVPGGEVLDPFDIRFEKGRIVEIDASGKDGLLLKNLLASYDDENIYAHVELGFGLNPRARIGRGVELEDEGEFGTIHLGIGNGITFGSSIRASGHIDLVVRHPIVSVDGKVVLQDRQLSL</sequence>
<dbReference type="SUPFAM" id="SSF144052">
    <property type="entry name" value="Thermophilic metalloprotease-like"/>
    <property type="match status" value="1"/>
</dbReference>
<name>A0A1M7ABE4_9RHOB</name>
<protein>
    <submittedName>
        <fullName evidence="2">Leucyl aminopeptidase (Aminopeptidase T)</fullName>
    </submittedName>
</protein>
<evidence type="ECO:0000313" key="2">
    <source>
        <dbReference type="EMBL" id="SHL40053.1"/>
    </source>
</evidence>
<dbReference type="InterPro" id="IPR058739">
    <property type="entry name" value="NicX"/>
</dbReference>
<dbReference type="Proteomes" id="UP000183974">
    <property type="component" value="Unassembled WGS sequence"/>
</dbReference>
<dbReference type="AlphaFoldDB" id="A0A1M7ABE4"/>
<keyword evidence="2" id="KW-0031">Aminopeptidase</keyword>
<keyword evidence="2" id="KW-0645">Protease</keyword>
<dbReference type="EMBL" id="FRBR01000002">
    <property type="protein sequence ID" value="SHL40053.1"/>
    <property type="molecule type" value="Genomic_DNA"/>
</dbReference>
<dbReference type="PANTHER" id="PTHR34448">
    <property type="entry name" value="AMINOPEPTIDASE"/>
    <property type="match status" value="1"/>
</dbReference>
<gene>
    <name evidence="2" type="ORF">SAMN05444398_102260</name>
</gene>
<evidence type="ECO:0000256" key="1">
    <source>
        <dbReference type="ARBA" id="ARBA00022723"/>
    </source>
</evidence>
<dbReference type="GO" id="GO:0004177">
    <property type="term" value="F:aminopeptidase activity"/>
    <property type="evidence" value="ECO:0007669"/>
    <property type="project" value="UniProtKB-KW"/>
</dbReference>
<reference evidence="2 3" key="1">
    <citation type="submission" date="2016-11" db="EMBL/GenBank/DDBJ databases">
        <authorList>
            <person name="Jaros S."/>
            <person name="Januszkiewicz K."/>
            <person name="Wedrychowicz H."/>
        </authorList>
    </citation>
    <scope>NUCLEOTIDE SEQUENCE [LARGE SCALE GENOMIC DNA]</scope>
    <source>
        <strain evidence="2 3">DSM 29589</strain>
    </source>
</reference>
<keyword evidence="3" id="KW-1185">Reference proteome</keyword>
<dbReference type="STRING" id="337701.SAMN05444398_102260"/>
<accession>A0A1M7ABE4</accession>
<organism evidence="2 3">
    <name type="scientific">Roseovarius pacificus</name>
    <dbReference type="NCBI Taxonomy" id="337701"/>
    <lineage>
        <taxon>Bacteria</taxon>
        <taxon>Pseudomonadati</taxon>
        <taxon>Pseudomonadota</taxon>
        <taxon>Alphaproteobacteria</taxon>
        <taxon>Rhodobacterales</taxon>
        <taxon>Roseobacteraceae</taxon>
        <taxon>Roseovarius</taxon>
    </lineage>
</organism>
<proteinExistence type="predicted"/>
<dbReference type="RefSeq" id="WP_073033956.1">
    <property type="nucleotide sequence ID" value="NZ_BMLR01000002.1"/>
</dbReference>
<dbReference type="Pfam" id="PF26233">
    <property type="entry name" value="NicX"/>
    <property type="match status" value="1"/>
</dbReference>
<dbReference type="GO" id="GO:0006508">
    <property type="term" value="P:proteolysis"/>
    <property type="evidence" value="ECO:0007669"/>
    <property type="project" value="InterPro"/>
</dbReference>
<dbReference type="OrthoDB" id="6918951at2"/>
<evidence type="ECO:0000313" key="3">
    <source>
        <dbReference type="Proteomes" id="UP000183974"/>
    </source>
</evidence>
<keyword evidence="2" id="KW-0378">Hydrolase</keyword>
<dbReference type="InterPro" id="IPR052170">
    <property type="entry name" value="M29_Exopeptidase"/>
</dbReference>
<keyword evidence="1" id="KW-0479">Metal-binding</keyword>
<dbReference type="GO" id="GO:0046872">
    <property type="term" value="F:metal ion binding"/>
    <property type="evidence" value="ECO:0007669"/>
    <property type="project" value="UniProtKB-KW"/>
</dbReference>